<evidence type="ECO:0000313" key="1">
    <source>
        <dbReference type="EMBL" id="ACP44997.1"/>
    </source>
</evidence>
<dbReference type="KEGG" id="siy:YG5714_3035"/>
<dbReference type="HOGENOM" id="CLU_3401618_0_0_2"/>
<sequence>MRLLLAIGTFRQTLPFQNEKVIIIGFMEID</sequence>
<organism evidence="1 2">
    <name type="scientific">Saccharolobus islandicus (strain Y.G.57.14 / Yellowstone #1)</name>
    <name type="common">Sulfolobus islandicus</name>
    <dbReference type="NCBI Taxonomy" id="439386"/>
    <lineage>
        <taxon>Archaea</taxon>
        <taxon>Thermoproteota</taxon>
        <taxon>Thermoprotei</taxon>
        <taxon>Sulfolobales</taxon>
        <taxon>Sulfolobaceae</taxon>
        <taxon>Saccharolobus</taxon>
    </lineage>
</organism>
<accession>C3NBL2</accession>
<dbReference type="EMBL" id="CP001403">
    <property type="protein sequence ID" value="ACP44997.1"/>
    <property type="molecule type" value="Genomic_DNA"/>
</dbReference>
<dbReference type="Proteomes" id="UP000002308">
    <property type="component" value="Chromosome"/>
</dbReference>
<proteinExistence type="predicted"/>
<reference evidence="1 2" key="1">
    <citation type="journal article" date="2009" name="Proc. Natl. Acad. Sci. U.S.A.">
        <title>Biogeography of the Sulfolobus islandicus pan-genome.</title>
        <authorList>
            <person name="Reno M.L."/>
            <person name="Held N.L."/>
            <person name="Fields C.J."/>
            <person name="Burke P.V."/>
            <person name="Whitaker R.J."/>
        </authorList>
    </citation>
    <scope>NUCLEOTIDE SEQUENCE [LARGE SCALE GENOMIC DNA]</scope>
    <source>
        <strain evidence="2">Y.G.57.14 / Yellowstone #1</strain>
    </source>
</reference>
<protein>
    <submittedName>
        <fullName evidence="1">Uncharacterized protein</fullName>
    </submittedName>
</protein>
<name>C3NBL2_SACI7</name>
<gene>
    <name evidence="1" type="ordered locus">YG5714_3035</name>
</gene>
<dbReference type="AlphaFoldDB" id="C3NBL2"/>
<evidence type="ECO:0000313" key="2">
    <source>
        <dbReference type="Proteomes" id="UP000002308"/>
    </source>
</evidence>